<dbReference type="PANTHER" id="PTHR38657">
    <property type="entry name" value="SLR1343 PROTEIN"/>
    <property type="match status" value="1"/>
</dbReference>
<dbReference type="InterPro" id="IPR014729">
    <property type="entry name" value="Rossmann-like_a/b/a_fold"/>
</dbReference>
<evidence type="ECO:0000313" key="1">
    <source>
        <dbReference type="EMBL" id="EIT71162.1"/>
    </source>
</evidence>
<accession>I7ZHE9</accession>
<evidence type="ECO:0000313" key="2">
    <source>
        <dbReference type="Proteomes" id="UP000003704"/>
    </source>
</evidence>
<dbReference type="InterPro" id="IPR036134">
    <property type="entry name" value="Crypto/Photolyase_FAD-like_sf"/>
</dbReference>
<organism evidence="1 2">
    <name type="scientific">Hydrocarboniphaga effusa AP103</name>
    <dbReference type="NCBI Taxonomy" id="1172194"/>
    <lineage>
        <taxon>Bacteria</taxon>
        <taxon>Pseudomonadati</taxon>
        <taxon>Pseudomonadota</taxon>
        <taxon>Gammaproteobacteria</taxon>
        <taxon>Nevskiales</taxon>
        <taxon>Nevskiaceae</taxon>
        <taxon>Hydrocarboniphaga</taxon>
    </lineage>
</organism>
<proteinExistence type="predicted"/>
<dbReference type="Gene3D" id="1.10.579.10">
    <property type="entry name" value="DNA Cyclobutane Dipyrimidine Photolyase, subunit A, domain 3"/>
    <property type="match status" value="1"/>
</dbReference>
<keyword evidence="1" id="KW-0456">Lyase</keyword>
<dbReference type="AlphaFoldDB" id="I7ZHE9"/>
<dbReference type="PANTHER" id="PTHR38657:SF1">
    <property type="entry name" value="SLR1343 PROTEIN"/>
    <property type="match status" value="1"/>
</dbReference>
<dbReference type="Gene3D" id="3.40.50.620">
    <property type="entry name" value="HUPs"/>
    <property type="match status" value="1"/>
</dbReference>
<dbReference type="STRING" id="1172194.WQQ_12990"/>
<gene>
    <name evidence="1" type="ORF">WQQ_12990</name>
</gene>
<dbReference type="Proteomes" id="UP000003704">
    <property type="component" value="Unassembled WGS sequence"/>
</dbReference>
<reference evidence="1 2" key="1">
    <citation type="journal article" date="2012" name="J. Bacteriol.">
        <title>Genome Sequence of n-Alkane-Degrading Hydrocarboniphaga effusa Strain AP103T (ATCC BAA-332T).</title>
        <authorList>
            <person name="Chang H.K."/>
            <person name="Zylstra G.J."/>
            <person name="Chae J.C."/>
        </authorList>
    </citation>
    <scope>NUCLEOTIDE SEQUENCE [LARGE SCALE GENOMIC DNA]</scope>
    <source>
        <strain evidence="1 2">AP103</strain>
    </source>
</reference>
<dbReference type="InterPro" id="IPR007357">
    <property type="entry name" value="PhrB-like"/>
</dbReference>
<dbReference type="PATRIC" id="fig|1172194.4.peg.1249"/>
<protein>
    <submittedName>
        <fullName evidence="1">Deoxyribodipyrimidine photolyase-related protein</fullName>
    </submittedName>
</protein>
<comment type="caution">
    <text evidence="1">The sequence shown here is derived from an EMBL/GenBank/DDBJ whole genome shotgun (WGS) entry which is preliminary data.</text>
</comment>
<dbReference type="Pfam" id="PF04244">
    <property type="entry name" value="DPRP"/>
    <property type="match status" value="1"/>
</dbReference>
<dbReference type="InterPro" id="IPR052551">
    <property type="entry name" value="UV-DNA_repair_photolyase"/>
</dbReference>
<dbReference type="SUPFAM" id="SSF48173">
    <property type="entry name" value="Cryptochrome/photolyase FAD-binding domain"/>
    <property type="match status" value="1"/>
</dbReference>
<sequence length="519" mass="60288">MRSAKNDIRELIVVLGDQLDADSPVFADFDAQQDAVWMCEAPAEARYAWSHKARIAMFLAAMRHYAHEIERRGWRLIYRATQQHGHDTLADALAADLRELRPQRIRLLWPGEHRLVGDLEAVARNARIELVLLEDPHFLCSRQEFADWMQGRRQPRMENFYRWMRQRTGWLMHDGEPEGGRCNFDEDNRKSFGAHGPGPLRPARRFQPDAITRQVLALVAERYPDHPGELDAFDWPLTRTEALQALADFIEHRLAGFGQWQDAMWADQPLLHHSRLSAAMNLKLLDPREVCATAIEAYRNKRAPLAAVEGFVRQVLGWREYVRGLYWQRMPEFAEDNELGADQPLPWLYWNAQTHMQCMAQTVGQTLKLGYAHHIQRLMVTGLFALLLGVRPREIHLWYLAVYVDAVEWVELPNTIGMSQFADGGVLGSKPYVASGRYIERMSNYCAHCRYDPGKAIGDDACPFTTLYWDFLGRHERRFDGHPRLQFQVKNLQRKSRQEREAIAERAQWLRERLAGQRS</sequence>
<name>I7ZHE9_9GAMM</name>
<dbReference type="GO" id="GO:0016829">
    <property type="term" value="F:lyase activity"/>
    <property type="evidence" value="ECO:0007669"/>
    <property type="project" value="UniProtKB-KW"/>
</dbReference>
<dbReference type="EMBL" id="AKGD01000001">
    <property type="protein sequence ID" value="EIT71162.1"/>
    <property type="molecule type" value="Genomic_DNA"/>
</dbReference>
<dbReference type="Gene3D" id="1.10.10.1710">
    <property type="entry name" value="Deoxyribodipyrimidine photolyase-related"/>
    <property type="match status" value="1"/>
</dbReference>
<dbReference type="Gene3D" id="1.25.40.80">
    <property type="match status" value="1"/>
</dbReference>
<keyword evidence="2" id="KW-1185">Reference proteome</keyword>